<protein>
    <submittedName>
        <fullName evidence="6">Nitrite reductase/ring-hydroxylating ferredoxin subunit</fullName>
    </submittedName>
</protein>
<dbReference type="InterPro" id="IPR017941">
    <property type="entry name" value="Rieske_2Fe-2S"/>
</dbReference>
<accession>A0ABU1P121</accession>
<dbReference type="CDD" id="cd03467">
    <property type="entry name" value="Rieske"/>
    <property type="match status" value="1"/>
</dbReference>
<organism evidence="6 7">
    <name type="scientific">Paenibacillus qinlingensis</name>
    <dbReference type="NCBI Taxonomy" id="1837343"/>
    <lineage>
        <taxon>Bacteria</taxon>
        <taxon>Bacillati</taxon>
        <taxon>Bacillota</taxon>
        <taxon>Bacilli</taxon>
        <taxon>Bacillales</taxon>
        <taxon>Paenibacillaceae</taxon>
        <taxon>Paenibacillus</taxon>
    </lineage>
</organism>
<gene>
    <name evidence="6" type="ORF">J2736_004426</name>
</gene>
<dbReference type="PANTHER" id="PTHR21496">
    <property type="entry name" value="FERREDOXIN-RELATED"/>
    <property type="match status" value="1"/>
</dbReference>
<dbReference type="Pfam" id="PF00355">
    <property type="entry name" value="Rieske"/>
    <property type="match status" value="1"/>
</dbReference>
<dbReference type="RefSeq" id="WP_310500703.1">
    <property type="nucleotide sequence ID" value="NZ_JAVDSB010000009.1"/>
</dbReference>
<keyword evidence="1" id="KW-0001">2Fe-2S</keyword>
<dbReference type="InterPro" id="IPR036922">
    <property type="entry name" value="Rieske_2Fe-2S_sf"/>
</dbReference>
<reference evidence="6 7" key="1">
    <citation type="submission" date="2023-07" db="EMBL/GenBank/DDBJ databases">
        <title>Sorghum-associated microbial communities from plants grown in Nebraska, USA.</title>
        <authorList>
            <person name="Schachtman D."/>
        </authorList>
    </citation>
    <scope>NUCLEOTIDE SEQUENCE [LARGE SCALE GENOMIC DNA]</scope>
    <source>
        <strain evidence="6 7">CC258</strain>
    </source>
</reference>
<evidence type="ECO:0000256" key="1">
    <source>
        <dbReference type="ARBA" id="ARBA00022714"/>
    </source>
</evidence>
<feature type="domain" description="Rieske" evidence="5">
    <location>
        <begin position="4"/>
        <end position="129"/>
    </location>
</feature>
<comment type="caution">
    <text evidence="6">The sequence shown here is derived from an EMBL/GenBank/DDBJ whole genome shotgun (WGS) entry which is preliminary data.</text>
</comment>
<keyword evidence="2" id="KW-0479">Metal-binding</keyword>
<dbReference type="PANTHER" id="PTHR21496:SF23">
    <property type="entry name" value="3-PHENYLPROPIONATE_CINNAMIC ACID DIOXYGENASE FERREDOXIN SUBUNIT"/>
    <property type="match status" value="1"/>
</dbReference>
<evidence type="ECO:0000256" key="4">
    <source>
        <dbReference type="ARBA" id="ARBA00023014"/>
    </source>
</evidence>
<proteinExistence type="predicted"/>
<evidence type="ECO:0000256" key="3">
    <source>
        <dbReference type="ARBA" id="ARBA00023004"/>
    </source>
</evidence>
<dbReference type="PROSITE" id="PS51296">
    <property type="entry name" value="RIESKE"/>
    <property type="match status" value="1"/>
</dbReference>
<keyword evidence="3" id="KW-0408">Iron</keyword>
<dbReference type="SUPFAM" id="SSF50022">
    <property type="entry name" value="ISP domain"/>
    <property type="match status" value="1"/>
</dbReference>
<evidence type="ECO:0000313" key="7">
    <source>
        <dbReference type="Proteomes" id="UP001267290"/>
    </source>
</evidence>
<keyword evidence="7" id="KW-1185">Reference proteome</keyword>
<dbReference type="Proteomes" id="UP001267290">
    <property type="component" value="Unassembled WGS sequence"/>
</dbReference>
<dbReference type="Gene3D" id="2.102.10.10">
    <property type="entry name" value="Rieske [2Fe-2S] iron-sulphur domain"/>
    <property type="match status" value="1"/>
</dbReference>
<evidence type="ECO:0000313" key="6">
    <source>
        <dbReference type="EMBL" id="MDR6553219.1"/>
    </source>
</evidence>
<name>A0ABU1P121_9BACL</name>
<evidence type="ECO:0000256" key="2">
    <source>
        <dbReference type="ARBA" id="ARBA00022723"/>
    </source>
</evidence>
<keyword evidence="4" id="KW-0411">Iron-sulfur</keyword>
<evidence type="ECO:0000259" key="5">
    <source>
        <dbReference type="PROSITE" id="PS51296"/>
    </source>
</evidence>
<dbReference type="EMBL" id="JAVDSB010000009">
    <property type="protein sequence ID" value="MDR6553219.1"/>
    <property type="molecule type" value="Genomic_DNA"/>
</dbReference>
<sequence length="133" mass="15163">MEKVLVAAKDEILEGTCKIVTVKNAEYGIYKVKGEYYAWRNACPHFGAPVCKGVITGTRLPSLVYEYKLGRENEIVRCPWHGWEFDLMTGEHLVDPQTKLRKGKLDFTSAEQESLEKAELEFQTDGIYMWVGA</sequence>